<keyword evidence="1" id="KW-0479">Metal-binding</keyword>
<reference evidence="3" key="1">
    <citation type="submission" date="2018-05" db="EMBL/GenBank/DDBJ databases">
        <authorList>
            <person name="Lanie J.A."/>
            <person name="Ng W.-L."/>
            <person name="Kazmierczak K.M."/>
            <person name="Andrzejewski T.M."/>
            <person name="Davidsen T.M."/>
            <person name="Wayne K.J."/>
            <person name="Tettelin H."/>
            <person name="Glass J.I."/>
            <person name="Rusch D."/>
            <person name="Podicherti R."/>
            <person name="Tsui H.-C.T."/>
            <person name="Winkler M.E."/>
        </authorList>
    </citation>
    <scope>NUCLEOTIDE SEQUENCE</scope>
</reference>
<name>A0A382RYX9_9ZZZZ</name>
<dbReference type="Gene3D" id="1.20.58.480">
    <property type="match status" value="1"/>
</dbReference>
<gene>
    <name evidence="3" type="ORF">METZ01_LOCUS354705</name>
</gene>
<organism evidence="3">
    <name type="scientific">marine metagenome</name>
    <dbReference type="NCBI Taxonomy" id="408172"/>
    <lineage>
        <taxon>unclassified sequences</taxon>
        <taxon>metagenomes</taxon>
        <taxon>ecological metagenomes</taxon>
    </lineage>
</organism>
<dbReference type="GO" id="GO:0020037">
    <property type="term" value="F:heme binding"/>
    <property type="evidence" value="ECO:0007669"/>
    <property type="project" value="InterPro"/>
</dbReference>
<dbReference type="GO" id="GO:0019441">
    <property type="term" value="P:L-tryptophan catabolic process to kynurenine"/>
    <property type="evidence" value="ECO:0007669"/>
    <property type="project" value="InterPro"/>
</dbReference>
<evidence type="ECO:0000313" key="3">
    <source>
        <dbReference type="EMBL" id="SVD01851.1"/>
    </source>
</evidence>
<proteinExistence type="predicted"/>
<dbReference type="PANTHER" id="PTHR28657:SF5">
    <property type="entry name" value="INDOLEAMINE 2,3-DIOXYGENASE"/>
    <property type="match status" value="1"/>
</dbReference>
<dbReference type="InterPro" id="IPR000898">
    <property type="entry name" value="Indolamine_dOase"/>
</dbReference>
<dbReference type="PANTHER" id="PTHR28657">
    <property type="entry name" value="INDOLEAMINE 2,3-DIOXYGENASE"/>
    <property type="match status" value="1"/>
</dbReference>
<dbReference type="GO" id="GO:0046872">
    <property type="term" value="F:metal ion binding"/>
    <property type="evidence" value="ECO:0007669"/>
    <property type="project" value="UniProtKB-KW"/>
</dbReference>
<protein>
    <submittedName>
        <fullName evidence="3">Uncharacterized protein</fullName>
    </submittedName>
</protein>
<dbReference type="EMBL" id="UINC01124596">
    <property type="protein sequence ID" value="SVD01851.1"/>
    <property type="molecule type" value="Genomic_DNA"/>
</dbReference>
<dbReference type="SUPFAM" id="SSF140959">
    <property type="entry name" value="Indolic compounds 2,3-dioxygenase-like"/>
    <property type="match status" value="1"/>
</dbReference>
<dbReference type="InterPro" id="IPR037217">
    <property type="entry name" value="Trp/Indoleamine_2_3_dOase-like"/>
</dbReference>
<feature type="non-terminal residue" evidence="3">
    <location>
        <position position="83"/>
    </location>
</feature>
<accession>A0A382RYX9</accession>
<evidence type="ECO:0000256" key="1">
    <source>
        <dbReference type="ARBA" id="ARBA00022723"/>
    </source>
</evidence>
<sequence length="83" mass="9372">MDNWFLLDEKESISLENVGLITNFLGGIDEDWFVTVHVCIENAASDAVKAAETIAQCTGDSDENEMRNLLKRIEHSFKKVNKI</sequence>
<keyword evidence="2" id="KW-0408">Iron</keyword>
<dbReference type="GO" id="GO:0016491">
    <property type="term" value="F:oxidoreductase activity"/>
    <property type="evidence" value="ECO:0007669"/>
    <property type="project" value="UniProtKB-ARBA"/>
</dbReference>
<dbReference type="Pfam" id="PF01231">
    <property type="entry name" value="IDO"/>
    <property type="match status" value="1"/>
</dbReference>
<evidence type="ECO:0000256" key="2">
    <source>
        <dbReference type="ARBA" id="ARBA00023004"/>
    </source>
</evidence>
<dbReference type="AlphaFoldDB" id="A0A382RYX9"/>